<organism evidence="1 2">
    <name type="scientific">Candidatus Magasanikbacteria bacterium RIFCSPHIGHO2_01_FULL_47_8</name>
    <dbReference type="NCBI Taxonomy" id="1798673"/>
    <lineage>
        <taxon>Bacteria</taxon>
        <taxon>Candidatus Magasanikiibacteriota</taxon>
    </lineage>
</organism>
<dbReference type="AlphaFoldDB" id="A0A1F6MBZ4"/>
<dbReference type="Gene3D" id="3.30.1490.300">
    <property type="match status" value="1"/>
</dbReference>
<dbReference type="InterPro" id="IPR005883">
    <property type="entry name" value="PilM"/>
</dbReference>
<comment type="caution">
    <text evidence="1">The sequence shown here is derived from an EMBL/GenBank/DDBJ whole genome shotgun (WGS) entry which is preliminary data.</text>
</comment>
<dbReference type="SUPFAM" id="SSF53067">
    <property type="entry name" value="Actin-like ATPase domain"/>
    <property type="match status" value="2"/>
</dbReference>
<dbReference type="NCBIfam" id="TIGR01175">
    <property type="entry name" value="pilM"/>
    <property type="match status" value="1"/>
</dbReference>
<dbReference type="Gene3D" id="3.30.420.40">
    <property type="match status" value="2"/>
</dbReference>
<proteinExistence type="predicted"/>
<dbReference type="Pfam" id="PF11104">
    <property type="entry name" value="PilM_2"/>
    <property type="match status" value="1"/>
</dbReference>
<sequence>MWFNKPKSYLGVDLGAGGVKLVELREEKKRPVLFTYGYTLQAQDVHQLLRSREKNVSDLVESKDVTGVIKSDKPQEKILIDESKVGAYANALKAVCAQAKTTSKVAVGSLPVSAVFHAIVTMPVVKKEDFERIVRAEVKKLLPYPLEDMVLDIQKLSDGLDGKSERVVVNAVPKGLVAFYSKVFKQAGLELDSLEPESVALARSLIGRDTATTMLVDIGAERTNFFIVDKAVPITHHSIELGGQRIGKILENSWGLESNLVEQAKRDLFGSIISGTNTSVSREKFLELFNPIIDPIAKEIEYSLELYLRQSQNEKKHPEKVILTGGGALFPYLSEYIADKFKLKCYIGDPLGRVVYQEGLKPILRSIAPRMSVAIGLALRNVV</sequence>
<name>A0A1F6MBZ4_9BACT</name>
<protein>
    <recommendedName>
        <fullName evidence="3">SHS2 domain-containing protein</fullName>
    </recommendedName>
</protein>
<dbReference type="PANTHER" id="PTHR32432:SF3">
    <property type="entry name" value="ETHANOLAMINE UTILIZATION PROTEIN EUTJ"/>
    <property type="match status" value="1"/>
</dbReference>
<gene>
    <name evidence="1" type="ORF">A2754_01790</name>
</gene>
<dbReference type="InterPro" id="IPR050696">
    <property type="entry name" value="FtsA/MreB"/>
</dbReference>
<dbReference type="InterPro" id="IPR043129">
    <property type="entry name" value="ATPase_NBD"/>
</dbReference>
<evidence type="ECO:0000313" key="1">
    <source>
        <dbReference type="EMBL" id="OGH69090.1"/>
    </source>
</evidence>
<dbReference type="CDD" id="cd24049">
    <property type="entry name" value="ASKHA_NBD_PilM"/>
    <property type="match status" value="1"/>
</dbReference>
<dbReference type="PANTHER" id="PTHR32432">
    <property type="entry name" value="CELL DIVISION PROTEIN FTSA-RELATED"/>
    <property type="match status" value="1"/>
</dbReference>
<reference evidence="1 2" key="1">
    <citation type="journal article" date="2016" name="Nat. Commun.">
        <title>Thousands of microbial genomes shed light on interconnected biogeochemical processes in an aquifer system.</title>
        <authorList>
            <person name="Anantharaman K."/>
            <person name="Brown C.T."/>
            <person name="Hug L.A."/>
            <person name="Sharon I."/>
            <person name="Castelle C.J."/>
            <person name="Probst A.J."/>
            <person name="Thomas B.C."/>
            <person name="Singh A."/>
            <person name="Wilkins M.J."/>
            <person name="Karaoz U."/>
            <person name="Brodie E.L."/>
            <person name="Williams K.H."/>
            <person name="Hubbard S.S."/>
            <person name="Banfield J.F."/>
        </authorList>
    </citation>
    <scope>NUCLEOTIDE SEQUENCE [LARGE SCALE GENOMIC DNA]</scope>
</reference>
<accession>A0A1F6MBZ4</accession>
<evidence type="ECO:0008006" key="3">
    <source>
        <dbReference type="Google" id="ProtNLM"/>
    </source>
</evidence>
<dbReference type="EMBL" id="MFPU01000067">
    <property type="protein sequence ID" value="OGH69090.1"/>
    <property type="molecule type" value="Genomic_DNA"/>
</dbReference>
<evidence type="ECO:0000313" key="2">
    <source>
        <dbReference type="Proteomes" id="UP000177953"/>
    </source>
</evidence>
<dbReference type="Proteomes" id="UP000177953">
    <property type="component" value="Unassembled WGS sequence"/>
</dbReference>